<proteinExistence type="predicted"/>
<gene>
    <name evidence="2" type="ORF">GCM10010211_71410</name>
</gene>
<dbReference type="InterPro" id="IPR036259">
    <property type="entry name" value="MFS_trans_sf"/>
</dbReference>
<keyword evidence="1" id="KW-0812">Transmembrane</keyword>
<keyword evidence="3" id="KW-1185">Reference proteome</keyword>
<evidence type="ECO:0000256" key="1">
    <source>
        <dbReference type="SAM" id="Phobius"/>
    </source>
</evidence>
<keyword evidence="1" id="KW-1133">Transmembrane helix</keyword>
<evidence type="ECO:0008006" key="4">
    <source>
        <dbReference type="Google" id="ProtNLM"/>
    </source>
</evidence>
<accession>A0ABQ2VKI3</accession>
<reference evidence="3" key="1">
    <citation type="journal article" date="2019" name="Int. J. Syst. Evol. Microbiol.">
        <title>The Global Catalogue of Microorganisms (GCM) 10K type strain sequencing project: providing services to taxonomists for standard genome sequencing and annotation.</title>
        <authorList>
            <consortium name="The Broad Institute Genomics Platform"/>
            <consortium name="The Broad Institute Genome Sequencing Center for Infectious Disease"/>
            <person name="Wu L."/>
            <person name="Ma J."/>
        </authorList>
    </citation>
    <scope>NUCLEOTIDE SEQUENCE [LARGE SCALE GENOMIC DNA]</scope>
    <source>
        <strain evidence="3">JCM 3399</strain>
    </source>
</reference>
<name>A0ABQ2VKI3_9ACTN</name>
<feature type="transmembrane region" description="Helical" evidence="1">
    <location>
        <begin position="61"/>
        <end position="81"/>
    </location>
</feature>
<dbReference type="Proteomes" id="UP000654471">
    <property type="component" value="Unassembled WGS sequence"/>
</dbReference>
<dbReference type="SUPFAM" id="SSF103473">
    <property type="entry name" value="MFS general substrate transporter"/>
    <property type="match status" value="1"/>
</dbReference>
<dbReference type="EMBL" id="BMRP01000044">
    <property type="protein sequence ID" value="GGU94038.1"/>
    <property type="molecule type" value="Genomic_DNA"/>
</dbReference>
<keyword evidence="1" id="KW-0472">Membrane</keyword>
<evidence type="ECO:0000313" key="3">
    <source>
        <dbReference type="Proteomes" id="UP000654471"/>
    </source>
</evidence>
<protein>
    <recommendedName>
        <fullName evidence="4">MFS transporter</fullName>
    </recommendedName>
</protein>
<evidence type="ECO:0000313" key="2">
    <source>
        <dbReference type="EMBL" id="GGU94038.1"/>
    </source>
</evidence>
<organism evidence="2 3">
    <name type="scientific">Streptomyces albospinus</name>
    <dbReference type="NCBI Taxonomy" id="285515"/>
    <lineage>
        <taxon>Bacteria</taxon>
        <taxon>Bacillati</taxon>
        <taxon>Actinomycetota</taxon>
        <taxon>Actinomycetes</taxon>
        <taxon>Kitasatosporales</taxon>
        <taxon>Streptomycetaceae</taxon>
        <taxon>Streptomyces</taxon>
    </lineage>
</organism>
<dbReference type="RefSeq" id="WP_229852924.1">
    <property type="nucleotide sequence ID" value="NZ_BMRP01000044.1"/>
</dbReference>
<sequence>MRSALGGLLLVGVDSALALPLVMIGIAALALGTGPLFALGAGLVVGRVPPERADSAASMSVTGNCFGGSLGFALLGMVAAVV</sequence>
<comment type="caution">
    <text evidence="2">The sequence shown here is derived from an EMBL/GenBank/DDBJ whole genome shotgun (WGS) entry which is preliminary data.</text>
</comment>
<feature type="transmembrane region" description="Helical" evidence="1">
    <location>
        <begin position="28"/>
        <end position="49"/>
    </location>
</feature>